<sequence length="1398" mass="153655">MSASDTPPPEPLPHEVVGLPVQIIREAEAIAAANQEEDRTTQKKTDASSAPENRTRHHGGVSSNLDDVPAPAYNGADYGQLDISQNGMDTGARLGSDGRVNIKINQRSKKLTNLLLPALRHQLELQRKKAEGEPPIPEGLGDTEGLPPPPMNIVIQIVGSRGDVQPFVALGQVLKNKYKHRVRIATHPTFKDFVTENGLEFFSIGGDPAELMAFMVKNPGLMPGMDSLKSGDVGKRRKGIYEIITGCWRSTIEAGDGTGVQLTDDARSFDSAISFGTDPTMRPFVADAIIANPPSFAHVHIAEKLGIPLHLMFTMPWSPTQSFPHPLANIVSSNADANMANFVTYALVDMLTWQGLGDVINRFRERSLNLEPISIMWAPGMASRLHIPWTYCWSPALIPKPADWGNYIDISGFFFLNLSTNYTPAPDLADFLAAGPPPVYIGFGSIVVDDPNAMTKMIFEAVKKTGQRALVSKGWGGLGADQLGIPEGVFMLGNIPHDWLFNHVSCVVHHGGAGTTAAGILAGRPTVVVPFFGDQPFWGAMTAKAGAGPKPIPYKQLTADKLAAQIMDALKPESLERAKELSMKIRSEDGTEAGAQSFHKQLHLPDIRCSLDPRRTAVWRIKRTDIRLSPLAAVVLGSEGLLDFSDLKLYRAREYETEDGPWEPISGGAAALIGTIGNLSMGVADFPVEIFNSLKTAHGDLKDLHEREQQRKHSAGPGTPLQPQLSQETIPDDSAERRVSADAGLEPKQSHERGRSQSPSGPAILSHERVESPTFSEPSTGAPTLATTTSQSRPSAMSSVVSPDGSKRSHSHHRRWSHHRSHSRSGSGSRKPHHRDHSPACEEVGQISLETALSGAKAVGKIVSAGVKSPMDFTLSLAKGFHNAPKLYGDETVRKSEKITDLQSGLRAAGREFTYGFYDGVTGLVTQPLAGAKKEGAAGFFKGAAKGFGGLILKPGAGIWGLPGYTAKGIYAEVAKHFGSSVQNYIIAARTAQGFEDWKNSTPEERDTIISAWKDNKVEEKKRGQLYGSERKEAIESHILTKTHSDSVELVHGFKNTRHLSWDERKALAERRDQLKKEQKELERREREVKMEEARRTGNGNGNGKAEVKSRCRFCPFDHDSNHHLDHTRSFSSINSSLEYSKTHSPDDDSSLQDYDHAITMAVTESSKGDPDEDAIIERALRASLKELHNAGHNGNGKDHNNDAYKKALRASLREFKRAQADHQKRRESQETGVISTVAEQDEEDADEDEEHRNQLKKVLTRSLEEYKASQAAKSQPILMDSAENNDSGIDTDYDHDKDFHRAVEESQRLHDENQAKHAELAKREEALKSATVTNGLGAEEDEELKRAITESEQHEKARQEDLTKQRTEEEIVLDYIKKQSLREEELRKQRLAEQEQA</sequence>
<gene>
    <name evidence="6" type="ORF">EDD36DRAFT_427414</name>
</gene>
<feature type="compositionally biased region" description="Polar residues" evidence="3">
    <location>
        <begin position="773"/>
        <end position="801"/>
    </location>
</feature>
<feature type="compositionally biased region" description="Basic and acidic residues" evidence="3">
    <location>
        <begin position="1218"/>
        <end position="1230"/>
    </location>
</feature>
<dbReference type="InterPro" id="IPR004276">
    <property type="entry name" value="GlycoTrans_28_N"/>
</dbReference>
<feature type="region of interest" description="Disordered" evidence="3">
    <location>
        <begin position="128"/>
        <end position="147"/>
    </location>
</feature>
<dbReference type="Pfam" id="PF06722">
    <property type="entry name" value="EryCIII-like_C"/>
    <property type="match status" value="1"/>
</dbReference>
<feature type="region of interest" description="Disordered" evidence="3">
    <location>
        <begin position="1268"/>
        <end position="1344"/>
    </location>
</feature>
<proteinExistence type="predicted"/>
<feature type="region of interest" description="Disordered" evidence="3">
    <location>
        <begin position="706"/>
        <end position="840"/>
    </location>
</feature>
<organism evidence="6 7">
    <name type="scientific">Exophiala viscosa</name>
    <dbReference type="NCBI Taxonomy" id="2486360"/>
    <lineage>
        <taxon>Eukaryota</taxon>
        <taxon>Fungi</taxon>
        <taxon>Dikarya</taxon>
        <taxon>Ascomycota</taxon>
        <taxon>Pezizomycotina</taxon>
        <taxon>Eurotiomycetes</taxon>
        <taxon>Chaetothyriomycetidae</taxon>
        <taxon>Chaetothyriales</taxon>
        <taxon>Herpotrichiellaceae</taxon>
        <taxon>Exophiala</taxon>
    </lineage>
</organism>
<dbReference type="GO" id="GO:0005975">
    <property type="term" value="P:carbohydrate metabolic process"/>
    <property type="evidence" value="ECO:0007669"/>
    <property type="project" value="InterPro"/>
</dbReference>
<feature type="compositionally biased region" description="Acidic residues" evidence="3">
    <location>
        <begin position="1240"/>
        <end position="1250"/>
    </location>
</feature>
<feature type="region of interest" description="Disordered" evidence="3">
    <location>
        <begin position="1"/>
        <end position="20"/>
    </location>
</feature>
<dbReference type="EMBL" id="MU404350">
    <property type="protein sequence ID" value="KAI1618906.1"/>
    <property type="molecule type" value="Genomic_DNA"/>
</dbReference>
<evidence type="ECO:0000256" key="1">
    <source>
        <dbReference type="ARBA" id="ARBA00022679"/>
    </source>
</evidence>
<dbReference type="FunFam" id="3.40.50.2000:FF:000100">
    <property type="entry name" value="Glycosyltransferase family 1 protein"/>
    <property type="match status" value="1"/>
</dbReference>
<keyword evidence="2" id="KW-0443">Lipid metabolism</keyword>
<dbReference type="GO" id="GO:0006629">
    <property type="term" value="P:lipid metabolic process"/>
    <property type="evidence" value="ECO:0007669"/>
    <property type="project" value="UniProtKB-KW"/>
</dbReference>
<dbReference type="SUPFAM" id="SSF53756">
    <property type="entry name" value="UDP-Glycosyltransferase/glycogen phosphorylase"/>
    <property type="match status" value="1"/>
</dbReference>
<protein>
    <submittedName>
        <fullName evidence="6">Sterol 3beta-glucosyltransferase</fullName>
    </submittedName>
</protein>
<feature type="compositionally biased region" description="Pro residues" evidence="3">
    <location>
        <begin position="1"/>
        <end position="11"/>
    </location>
</feature>
<evidence type="ECO:0000256" key="2">
    <source>
        <dbReference type="ARBA" id="ARBA00023098"/>
    </source>
</evidence>
<feature type="region of interest" description="Disordered" evidence="3">
    <location>
        <begin position="28"/>
        <end position="69"/>
    </location>
</feature>
<dbReference type="PANTHER" id="PTHR48050">
    <property type="entry name" value="STEROL 3-BETA-GLUCOSYLTRANSFERASE"/>
    <property type="match status" value="1"/>
</dbReference>
<feature type="domain" description="Erythromycin biosynthesis protein CIII-like C-terminal" evidence="5">
    <location>
        <begin position="484"/>
        <end position="575"/>
    </location>
</feature>
<reference evidence="6" key="1">
    <citation type="journal article" date="2022" name="bioRxiv">
        <title>Deciphering the potential niche of two novel black yeast fungi from a biological soil crust based on their genomes, phenotypes, and melanin regulation.</title>
        <authorList>
            <consortium name="DOE Joint Genome Institute"/>
            <person name="Carr E.C."/>
            <person name="Barton Q."/>
            <person name="Grambo S."/>
            <person name="Sullivan M."/>
            <person name="Renfro C.M."/>
            <person name="Kuo A."/>
            <person name="Pangilinan J."/>
            <person name="Lipzen A."/>
            <person name="Keymanesh K."/>
            <person name="Savage E."/>
            <person name="Barry K."/>
            <person name="Grigoriev I.V."/>
            <person name="Riekhof W.R."/>
            <person name="Harris S.S."/>
        </authorList>
    </citation>
    <scope>NUCLEOTIDE SEQUENCE</scope>
    <source>
        <strain evidence="6">JF 03-4F</strain>
    </source>
</reference>
<feature type="region of interest" description="Disordered" evidence="3">
    <location>
        <begin position="1218"/>
        <end position="1254"/>
    </location>
</feature>
<keyword evidence="1" id="KW-0808">Transferase</keyword>
<evidence type="ECO:0000313" key="7">
    <source>
        <dbReference type="Proteomes" id="UP001203852"/>
    </source>
</evidence>
<dbReference type="InterPro" id="IPR010610">
    <property type="entry name" value="EryCIII-like_C"/>
</dbReference>
<feature type="compositionally biased region" description="Basic residues" evidence="3">
    <location>
        <begin position="808"/>
        <end position="823"/>
    </location>
</feature>
<feature type="compositionally biased region" description="Basic and acidic residues" evidence="3">
    <location>
        <begin position="1293"/>
        <end position="1328"/>
    </location>
</feature>
<comment type="caution">
    <text evidence="6">The sequence shown here is derived from an EMBL/GenBank/DDBJ whole genome shotgun (WGS) entry which is preliminary data.</text>
</comment>
<dbReference type="PANTHER" id="PTHR48050:SF13">
    <property type="entry name" value="STEROL 3-BETA-GLUCOSYLTRANSFERASE UGT80A2"/>
    <property type="match status" value="1"/>
</dbReference>
<evidence type="ECO:0000259" key="5">
    <source>
        <dbReference type="Pfam" id="PF06722"/>
    </source>
</evidence>
<keyword evidence="7" id="KW-1185">Reference proteome</keyword>
<feature type="compositionally biased region" description="Basic and acidic residues" evidence="3">
    <location>
        <begin position="36"/>
        <end position="46"/>
    </location>
</feature>
<dbReference type="InterPro" id="IPR050426">
    <property type="entry name" value="Glycosyltransferase_28"/>
</dbReference>
<feature type="domain" description="Glycosyltransferase family 28 N-terminal" evidence="4">
    <location>
        <begin position="153"/>
        <end position="323"/>
    </location>
</feature>
<feature type="compositionally biased region" description="Basic and acidic residues" evidence="3">
    <location>
        <begin position="1078"/>
        <end position="1096"/>
    </location>
</feature>
<dbReference type="SMART" id="SM00726">
    <property type="entry name" value="UIM"/>
    <property type="match status" value="6"/>
</dbReference>
<dbReference type="Pfam" id="PF03033">
    <property type="entry name" value="Glyco_transf_28"/>
    <property type="match status" value="1"/>
</dbReference>
<evidence type="ECO:0000259" key="4">
    <source>
        <dbReference type="Pfam" id="PF03033"/>
    </source>
</evidence>
<dbReference type="Proteomes" id="UP001203852">
    <property type="component" value="Unassembled WGS sequence"/>
</dbReference>
<name>A0AAN6IIP5_9EURO</name>
<evidence type="ECO:0000313" key="6">
    <source>
        <dbReference type="EMBL" id="KAI1618906.1"/>
    </source>
</evidence>
<dbReference type="InterPro" id="IPR002213">
    <property type="entry name" value="UDP_glucos_trans"/>
</dbReference>
<evidence type="ECO:0000256" key="3">
    <source>
        <dbReference type="SAM" id="MobiDB-lite"/>
    </source>
</evidence>
<dbReference type="FunFam" id="3.40.50.2000:FF:000009">
    <property type="entry name" value="Sterol 3-beta-glucosyltransferase UGT80A2"/>
    <property type="match status" value="1"/>
</dbReference>
<feature type="region of interest" description="Disordered" evidence="3">
    <location>
        <begin position="1078"/>
        <end position="1107"/>
    </location>
</feature>
<dbReference type="InterPro" id="IPR003903">
    <property type="entry name" value="UIM_dom"/>
</dbReference>
<accession>A0AAN6IIP5</accession>
<dbReference type="Gene3D" id="3.40.50.2000">
    <property type="entry name" value="Glycogen Phosphorylase B"/>
    <property type="match status" value="2"/>
</dbReference>
<dbReference type="GO" id="GO:0016906">
    <property type="term" value="F:sterol 3-beta-glucosyltransferase activity"/>
    <property type="evidence" value="ECO:0007669"/>
    <property type="project" value="UniProtKB-ARBA"/>
</dbReference>
<dbReference type="CDD" id="cd03784">
    <property type="entry name" value="GT1_Gtf-like"/>
    <property type="match status" value="1"/>
</dbReference>